<gene>
    <name evidence="3" type="ORF">WM2015_1347</name>
</gene>
<evidence type="ECO:0000256" key="1">
    <source>
        <dbReference type="SAM" id="Phobius"/>
    </source>
</evidence>
<dbReference type="AlphaFoldDB" id="A0A0K0XVJ7"/>
<keyword evidence="4" id="KW-1185">Reference proteome</keyword>
<evidence type="ECO:0000313" key="4">
    <source>
        <dbReference type="Proteomes" id="UP000066624"/>
    </source>
</evidence>
<organism evidence="3 4">
    <name type="scientific">Wenzhouxiangella marina</name>
    <dbReference type="NCBI Taxonomy" id="1579979"/>
    <lineage>
        <taxon>Bacteria</taxon>
        <taxon>Pseudomonadati</taxon>
        <taxon>Pseudomonadota</taxon>
        <taxon>Gammaproteobacteria</taxon>
        <taxon>Chromatiales</taxon>
        <taxon>Wenzhouxiangellaceae</taxon>
        <taxon>Wenzhouxiangella</taxon>
    </lineage>
</organism>
<reference evidence="3 4" key="1">
    <citation type="submission" date="2015-07" db="EMBL/GenBank/DDBJ databases">
        <authorList>
            <person name="Noorani M."/>
        </authorList>
    </citation>
    <scope>NUCLEOTIDE SEQUENCE [LARGE SCALE GENOMIC DNA]</scope>
    <source>
        <strain evidence="3 4">KCTC 42284</strain>
    </source>
</reference>
<evidence type="ECO:0000313" key="3">
    <source>
        <dbReference type="EMBL" id="AKS41719.1"/>
    </source>
</evidence>
<keyword evidence="1" id="KW-0812">Transmembrane</keyword>
<dbReference type="KEGG" id="wma:WM2015_1347"/>
<protein>
    <recommendedName>
        <fullName evidence="2">DUF3592 domain-containing protein</fullName>
    </recommendedName>
</protein>
<dbReference type="STRING" id="1579979.WM2015_1347"/>
<accession>A0A0K0XVJ7</accession>
<dbReference type="Proteomes" id="UP000066624">
    <property type="component" value="Chromosome"/>
</dbReference>
<dbReference type="EMBL" id="CP012154">
    <property type="protein sequence ID" value="AKS41719.1"/>
    <property type="molecule type" value="Genomic_DNA"/>
</dbReference>
<dbReference type="Pfam" id="PF12158">
    <property type="entry name" value="DUF3592"/>
    <property type="match status" value="1"/>
</dbReference>
<feature type="transmembrane region" description="Helical" evidence="1">
    <location>
        <begin position="115"/>
        <end position="135"/>
    </location>
</feature>
<evidence type="ECO:0000259" key="2">
    <source>
        <dbReference type="Pfam" id="PF12158"/>
    </source>
</evidence>
<proteinExistence type="predicted"/>
<feature type="domain" description="DUF3592" evidence="2">
    <location>
        <begin position="27"/>
        <end position="111"/>
    </location>
</feature>
<keyword evidence="1" id="KW-0472">Membrane</keyword>
<sequence length="150" mass="16736">MGLWLLSDRLVLVQQGLASRSWPQVSGQVEALELVPLRSGRLRPNWRIEISYRYRAAGRDYRGERIRIDDAGRRLNAEQRALAEQRYAAGQAVTVFHAPAEPDRALLEPGVGRRAWLGLGLALAMLAISALFWFVPTRIENSDPSTATGD</sequence>
<dbReference type="InterPro" id="IPR021994">
    <property type="entry name" value="DUF3592"/>
</dbReference>
<name>A0A0K0XVJ7_9GAMM</name>
<keyword evidence="1" id="KW-1133">Transmembrane helix</keyword>